<evidence type="ECO:0000313" key="6">
    <source>
        <dbReference type="Proteomes" id="UP001347796"/>
    </source>
</evidence>
<evidence type="ECO:0000256" key="2">
    <source>
        <dbReference type="ARBA" id="ARBA00022553"/>
    </source>
</evidence>
<feature type="domain" description="CABIT" evidence="4">
    <location>
        <begin position="88"/>
        <end position="298"/>
    </location>
</feature>
<accession>A0AAN8PW60</accession>
<dbReference type="Pfam" id="PF12736">
    <property type="entry name" value="CABIT"/>
    <property type="match status" value="1"/>
</dbReference>
<comment type="caution">
    <text evidence="5">The sequence shown here is derived from an EMBL/GenBank/DDBJ whole genome shotgun (WGS) entry which is preliminary data.</text>
</comment>
<protein>
    <recommendedName>
        <fullName evidence="4">CABIT domain-containing protein</fullName>
    </recommendedName>
</protein>
<reference evidence="5 6" key="1">
    <citation type="submission" date="2024-01" db="EMBL/GenBank/DDBJ databases">
        <title>The genome of the rayed Mediterranean limpet Patella caerulea (Linnaeus, 1758).</title>
        <authorList>
            <person name="Anh-Thu Weber A."/>
            <person name="Halstead-Nussloch G."/>
        </authorList>
    </citation>
    <scope>NUCLEOTIDE SEQUENCE [LARGE SCALE GENOMIC DNA]</scope>
    <source>
        <strain evidence="5">AATW-2023a</strain>
        <tissue evidence="5">Whole specimen</tissue>
    </source>
</reference>
<dbReference type="PANTHER" id="PTHR14454:SF11">
    <property type="entry name" value="SERRANO, ISOFORM F"/>
    <property type="match status" value="1"/>
</dbReference>
<dbReference type="AlphaFoldDB" id="A0AAN8PW60"/>
<name>A0AAN8PW60_PATCE</name>
<gene>
    <name evidence="5" type="ORF">SNE40_008143</name>
</gene>
<comment type="similarity">
    <text evidence="1">Belongs to the GAREM family.</text>
</comment>
<dbReference type="InterPro" id="IPR025946">
    <property type="entry name" value="CABIT_dom"/>
</dbReference>
<keyword evidence="2" id="KW-0597">Phosphoprotein</keyword>
<organism evidence="5 6">
    <name type="scientific">Patella caerulea</name>
    <name type="common">Rayed Mediterranean limpet</name>
    <dbReference type="NCBI Taxonomy" id="87958"/>
    <lineage>
        <taxon>Eukaryota</taxon>
        <taxon>Metazoa</taxon>
        <taxon>Spiralia</taxon>
        <taxon>Lophotrochozoa</taxon>
        <taxon>Mollusca</taxon>
        <taxon>Gastropoda</taxon>
        <taxon>Patellogastropoda</taxon>
        <taxon>Patelloidea</taxon>
        <taxon>Patellidae</taxon>
        <taxon>Patella</taxon>
    </lineage>
</organism>
<evidence type="ECO:0000256" key="3">
    <source>
        <dbReference type="SAM" id="MobiDB-lite"/>
    </source>
</evidence>
<evidence type="ECO:0000256" key="1">
    <source>
        <dbReference type="ARBA" id="ARBA00006392"/>
    </source>
</evidence>
<sequence>MASARNYSDLELGPSVIRPDLEWEPISYAMSDILETFPPPRVVRCDPNFIQVPTENINFDVSQPFLLYQPRKIVKYVGDNMKYDSSKNKFVPVGNPLLIPKDYKGWFALLGSPHELSTDVDVPVYTTAKSLAESKVIQFLVGGNRRVQSLQMQQNPNMPPEYRTLYPGDVLRIGGTYVAKTTFTKKRFFKNKVFTREERFVKCTDDNDRELLIPSSAEGEFYAISSINQDIVTPIVKLESVTQFPIVVKLVHGTMPATPCSFTGTILLSSYFEEHSVVSSTVFNVRNIMLEIPVDTILHYNVAKNQPRLLDNKSYKEALALCIEKSSIYMRQIKVSFLVTDKSEPSSASSTPPDTPAPPIPRLKKSQSEHIHEVHPPVTRKFSQLDLHQKVPIISTPAIRLTFGNNSLNFSTLKDGSVKLNKAVIRQRLFSERTDKSKLVYENIDDFASNFLRGGPGQDILEQGKGSDDANENVIYENITGLRKQLTTDDSARETPPPLPPRSSFIATDANEATSKPSRSHVRDYEIPVLINESNDDLPLGSTCATYIESIKGSTIPDDCASNTDSGYAQDTEPVESTPVTISLNRMSVDDVSNVLKSLGFKGSTIAKMKSNKVDGSLLASLDPENLSNTFPELNKVEVRKLALYLDGSWLPKKP</sequence>
<dbReference type="EMBL" id="JAZGQO010000006">
    <property type="protein sequence ID" value="KAK6186028.1"/>
    <property type="molecule type" value="Genomic_DNA"/>
</dbReference>
<dbReference type="Gene3D" id="1.10.150.50">
    <property type="entry name" value="Transcription Factor, Ets-1"/>
    <property type="match status" value="1"/>
</dbReference>
<evidence type="ECO:0000259" key="4">
    <source>
        <dbReference type="Pfam" id="PF12736"/>
    </source>
</evidence>
<proteinExistence type="inferred from homology"/>
<dbReference type="Proteomes" id="UP001347796">
    <property type="component" value="Unassembled WGS sequence"/>
</dbReference>
<dbReference type="InterPro" id="IPR052281">
    <property type="entry name" value="GAREM"/>
</dbReference>
<feature type="region of interest" description="Disordered" evidence="3">
    <location>
        <begin position="344"/>
        <end position="372"/>
    </location>
</feature>
<dbReference type="InterPro" id="IPR013761">
    <property type="entry name" value="SAM/pointed_sf"/>
</dbReference>
<feature type="region of interest" description="Disordered" evidence="3">
    <location>
        <begin position="485"/>
        <end position="520"/>
    </location>
</feature>
<dbReference type="PANTHER" id="PTHR14454">
    <property type="entry name" value="GRB2-ASSOCIATED AND REGULATOR OF MAPK PROTEIN FAMILY MEMBER"/>
    <property type="match status" value="1"/>
</dbReference>
<keyword evidence="6" id="KW-1185">Reference proteome</keyword>
<evidence type="ECO:0000313" key="5">
    <source>
        <dbReference type="EMBL" id="KAK6186028.1"/>
    </source>
</evidence>